<gene>
    <name evidence="3" type="ORF">IFM89_037847</name>
</gene>
<dbReference type="Proteomes" id="UP000631114">
    <property type="component" value="Unassembled WGS sequence"/>
</dbReference>
<evidence type="ECO:0000313" key="3">
    <source>
        <dbReference type="EMBL" id="KAF9603761.1"/>
    </source>
</evidence>
<proteinExistence type="predicted"/>
<evidence type="ECO:0000259" key="2">
    <source>
        <dbReference type="Pfam" id="PF13251"/>
    </source>
</evidence>
<dbReference type="PANTHER" id="PTHR13366">
    <property type="entry name" value="MALARIA ANTIGEN-RELATED"/>
    <property type="match status" value="1"/>
</dbReference>
<evidence type="ECO:0000256" key="1">
    <source>
        <dbReference type="SAM" id="MobiDB-lite"/>
    </source>
</evidence>
<dbReference type="InterPro" id="IPR016024">
    <property type="entry name" value="ARM-type_fold"/>
</dbReference>
<dbReference type="SUPFAM" id="SSF48371">
    <property type="entry name" value="ARM repeat"/>
    <property type="match status" value="1"/>
</dbReference>
<organism evidence="3 4">
    <name type="scientific">Coptis chinensis</name>
    <dbReference type="NCBI Taxonomy" id="261450"/>
    <lineage>
        <taxon>Eukaryota</taxon>
        <taxon>Viridiplantae</taxon>
        <taxon>Streptophyta</taxon>
        <taxon>Embryophyta</taxon>
        <taxon>Tracheophyta</taxon>
        <taxon>Spermatophyta</taxon>
        <taxon>Magnoliopsida</taxon>
        <taxon>Ranunculales</taxon>
        <taxon>Ranunculaceae</taxon>
        <taxon>Coptidoideae</taxon>
        <taxon>Coptis</taxon>
    </lineage>
</organism>
<protein>
    <recommendedName>
        <fullName evidence="2">DUF4042 domain-containing protein</fullName>
    </recommendedName>
</protein>
<name>A0A835LY52_9MAGN</name>
<dbReference type="InterPro" id="IPR052107">
    <property type="entry name" value="HEAT6"/>
</dbReference>
<feature type="domain" description="DUF4042" evidence="2">
    <location>
        <begin position="349"/>
        <end position="521"/>
    </location>
</feature>
<feature type="region of interest" description="Disordered" evidence="1">
    <location>
        <begin position="276"/>
        <end position="336"/>
    </location>
</feature>
<reference evidence="3 4" key="1">
    <citation type="submission" date="2020-10" db="EMBL/GenBank/DDBJ databases">
        <title>The Coptis chinensis genome and diversification of protoberbering-type alkaloids.</title>
        <authorList>
            <person name="Wang B."/>
            <person name="Shu S."/>
            <person name="Song C."/>
            <person name="Liu Y."/>
        </authorList>
    </citation>
    <scope>NUCLEOTIDE SEQUENCE [LARGE SCALE GENOMIC DNA]</scope>
    <source>
        <strain evidence="3">HL-2020</strain>
        <tissue evidence="3">Leaf</tissue>
    </source>
</reference>
<dbReference type="InterPro" id="IPR025283">
    <property type="entry name" value="DUF4042"/>
</dbReference>
<dbReference type="OrthoDB" id="422637at2759"/>
<keyword evidence="4" id="KW-1185">Reference proteome</keyword>
<dbReference type="Pfam" id="PF13251">
    <property type="entry name" value="DUF4042"/>
    <property type="match status" value="1"/>
</dbReference>
<dbReference type="AlphaFoldDB" id="A0A835LY52"/>
<sequence length="522" mass="57950">MEAASWRTAFVRLREEKQSIESLVQDLLLFSESPKLNISVGEVTSDVTFLLELLLKSVSPEEDGAHTCLHTLHLIHRFSQSLEFNSSSCPIVLDFLQHVLQCLSTTSNNNIQLQAVIQILDLLRNRYGTNYNNQLLHLLVHVVAIISNVPSSTLNNTIHLWDYQTIAFNMIADTVSTIGSSLSPQSWHSTLEVLRKVMDAMVSKTLLVQDSVMSRFYTSLLHCLHLLLSDPKGSLSEHVAGFVAALRMFFVYGLTNRSPLAGPDTSHKEEFSYQGRKSILAESTRPERGAYRPPHLRKREGKSMPRLKASNSQSLSDNEPYALGFTSSDSEHSDSDGFAKDVDNFRSSKTRLAAIICIQDLCQIDLKAVTAHLTMLLPTSDVLQPRKYEATLMTCLLFDPVVKARMASASTLAAMLSGPSPVFLQVAEYKESTKRGSFTALSSSLGQILMQLHTGILYLLQRESHNGLLATLFKVLMLLISATPYARMPEELLPSVISTLRSKMIDGFPSRTDQAGLLVSCM</sequence>
<accession>A0A835LY52</accession>
<evidence type="ECO:0000313" key="4">
    <source>
        <dbReference type="Proteomes" id="UP000631114"/>
    </source>
</evidence>
<comment type="caution">
    <text evidence="3">The sequence shown here is derived from an EMBL/GenBank/DDBJ whole genome shotgun (WGS) entry which is preliminary data.</text>
</comment>
<dbReference type="EMBL" id="JADFTS010000006">
    <property type="protein sequence ID" value="KAF9603761.1"/>
    <property type="molecule type" value="Genomic_DNA"/>
</dbReference>
<dbReference type="PANTHER" id="PTHR13366:SF0">
    <property type="entry name" value="HEAT REPEAT-CONTAINING PROTEIN 6"/>
    <property type="match status" value="1"/>
</dbReference>